<keyword evidence="6" id="KW-0547">Nucleotide-binding</keyword>
<evidence type="ECO:0000256" key="1">
    <source>
        <dbReference type="ARBA" id="ARBA00001946"/>
    </source>
</evidence>
<accession>A0A3B1D6L3</accession>
<keyword evidence="3" id="KW-0808">Transferase</keyword>
<keyword evidence="7" id="KW-0067">ATP-binding</keyword>
<dbReference type="Pfam" id="PF01909">
    <property type="entry name" value="NTP_transf_2"/>
    <property type="match status" value="1"/>
</dbReference>
<evidence type="ECO:0000256" key="3">
    <source>
        <dbReference type="ARBA" id="ARBA00022679"/>
    </source>
</evidence>
<evidence type="ECO:0000256" key="8">
    <source>
        <dbReference type="ARBA" id="ARBA00022842"/>
    </source>
</evidence>
<evidence type="ECO:0000313" key="11">
    <source>
        <dbReference type="EMBL" id="VAX34441.1"/>
    </source>
</evidence>
<evidence type="ECO:0000256" key="4">
    <source>
        <dbReference type="ARBA" id="ARBA00022695"/>
    </source>
</evidence>
<name>A0A3B1D6L3_9ZZZZ</name>
<evidence type="ECO:0000256" key="7">
    <source>
        <dbReference type="ARBA" id="ARBA00022840"/>
    </source>
</evidence>
<dbReference type="GO" id="GO:0005524">
    <property type="term" value="F:ATP binding"/>
    <property type="evidence" value="ECO:0007669"/>
    <property type="project" value="UniProtKB-KW"/>
</dbReference>
<evidence type="ECO:0000256" key="2">
    <source>
        <dbReference type="ARBA" id="ARBA00022649"/>
    </source>
</evidence>
<dbReference type="GO" id="GO:0016779">
    <property type="term" value="F:nucleotidyltransferase activity"/>
    <property type="evidence" value="ECO:0007669"/>
    <property type="project" value="UniProtKB-KW"/>
</dbReference>
<dbReference type="GO" id="GO:0046872">
    <property type="term" value="F:metal ion binding"/>
    <property type="evidence" value="ECO:0007669"/>
    <property type="project" value="UniProtKB-KW"/>
</dbReference>
<proteinExistence type="inferred from homology"/>
<evidence type="ECO:0000256" key="5">
    <source>
        <dbReference type="ARBA" id="ARBA00022723"/>
    </source>
</evidence>
<keyword evidence="5" id="KW-0479">Metal-binding</keyword>
<dbReference type="Gene3D" id="3.30.460.10">
    <property type="entry name" value="Beta Polymerase, domain 2"/>
    <property type="match status" value="1"/>
</dbReference>
<reference evidence="11" key="1">
    <citation type="submission" date="2018-06" db="EMBL/GenBank/DDBJ databases">
        <authorList>
            <person name="Zhirakovskaya E."/>
        </authorList>
    </citation>
    <scope>NUCLEOTIDE SEQUENCE</scope>
</reference>
<feature type="domain" description="Polymerase nucleotidyl transferase" evidence="10">
    <location>
        <begin position="11"/>
        <end position="95"/>
    </location>
</feature>
<keyword evidence="8" id="KW-0460">Magnesium</keyword>
<protein>
    <recommendedName>
        <fullName evidence="10">Polymerase nucleotidyl transferase domain-containing protein</fullName>
    </recommendedName>
</protein>
<comment type="cofactor">
    <cofactor evidence="1">
        <name>Mg(2+)</name>
        <dbReference type="ChEBI" id="CHEBI:18420"/>
    </cofactor>
</comment>
<organism evidence="11">
    <name type="scientific">hydrothermal vent metagenome</name>
    <dbReference type="NCBI Taxonomy" id="652676"/>
    <lineage>
        <taxon>unclassified sequences</taxon>
        <taxon>metagenomes</taxon>
        <taxon>ecological metagenomes</taxon>
    </lineage>
</organism>
<dbReference type="SUPFAM" id="SSF81301">
    <property type="entry name" value="Nucleotidyltransferase"/>
    <property type="match status" value="1"/>
</dbReference>
<dbReference type="InterPro" id="IPR002934">
    <property type="entry name" value="Polymerase_NTP_transf_dom"/>
</dbReference>
<dbReference type="CDD" id="cd05403">
    <property type="entry name" value="NT_KNTase_like"/>
    <property type="match status" value="1"/>
</dbReference>
<evidence type="ECO:0000259" key="10">
    <source>
        <dbReference type="Pfam" id="PF01909"/>
    </source>
</evidence>
<evidence type="ECO:0000256" key="9">
    <source>
        <dbReference type="ARBA" id="ARBA00038276"/>
    </source>
</evidence>
<dbReference type="InterPro" id="IPR052038">
    <property type="entry name" value="Type-VII_TA_antitoxin"/>
</dbReference>
<dbReference type="PANTHER" id="PTHR33571">
    <property type="entry name" value="SSL8005 PROTEIN"/>
    <property type="match status" value="1"/>
</dbReference>
<comment type="similarity">
    <text evidence="9">Belongs to the MntA antitoxin family.</text>
</comment>
<dbReference type="PANTHER" id="PTHR33571:SF12">
    <property type="entry name" value="BSL3053 PROTEIN"/>
    <property type="match status" value="1"/>
</dbReference>
<dbReference type="EMBL" id="UOGI01000319">
    <property type="protein sequence ID" value="VAX34441.1"/>
    <property type="molecule type" value="Genomic_DNA"/>
</dbReference>
<evidence type="ECO:0000256" key="6">
    <source>
        <dbReference type="ARBA" id="ARBA00022741"/>
    </source>
</evidence>
<dbReference type="InterPro" id="IPR043519">
    <property type="entry name" value="NT_sf"/>
</dbReference>
<sequence>MTDLDEIIKTIRQHRDILEEKYGIAVVGIFGSLVRGEEKQYSDIDLLADILKPVSLLELVGAEIYLSDLLGIKVDLVPRRSLREELKESILKEAVPV</sequence>
<gene>
    <name evidence="11" type="ORF">MNBD_NITROSPIRAE03-1935</name>
</gene>
<keyword evidence="2" id="KW-1277">Toxin-antitoxin system</keyword>
<dbReference type="AlphaFoldDB" id="A0A3B1D6L3"/>
<keyword evidence="4" id="KW-0548">Nucleotidyltransferase</keyword>